<sequence>MNAIPADGAPMLRATAIHKSFGDNHVLKGVSLDVARGEVVTLIGASGSGKSTFLRCMNLLEMPESGQLEAAGHAFAFGPRQRPIGDAQAADLRRDVGMVFQHFNLFPHMTVLANVIEAPIQVKGMARDEAEALARQLLDKVGLASKVDAFPSRLSGGQKQRVAIARALAMRPDIMLFDEVTSALDPELVSEVLAVMKDLAADGMTMVLVTHEMAFAAEVSDRVGFMLGGEMAEIGPPSDIFQRPNHERLKGFLERFHKQAAFCSGPPTQ</sequence>
<evidence type="ECO:0000256" key="7">
    <source>
        <dbReference type="ARBA" id="ARBA00023136"/>
    </source>
</evidence>
<dbReference type="PROSITE" id="PS50893">
    <property type="entry name" value="ABC_TRANSPORTER_2"/>
    <property type="match status" value="1"/>
</dbReference>
<evidence type="ECO:0000313" key="9">
    <source>
        <dbReference type="EMBL" id="EHK65457.1"/>
    </source>
</evidence>
<evidence type="ECO:0000256" key="5">
    <source>
        <dbReference type="ARBA" id="ARBA00022741"/>
    </source>
</evidence>
<accession>H0F824</accession>
<proteinExistence type="inferred from homology"/>
<dbReference type="InterPro" id="IPR003593">
    <property type="entry name" value="AAA+_ATPase"/>
</dbReference>
<keyword evidence="4" id="KW-1003">Cell membrane</keyword>
<dbReference type="GO" id="GO:0016887">
    <property type="term" value="F:ATP hydrolysis activity"/>
    <property type="evidence" value="ECO:0007669"/>
    <property type="project" value="InterPro"/>
</dbReference>
<dbReference type="OrthoDB" id="5101484at2"/>
<dbReference type="PIRSF" id="PIRSF039085">
    <property type="entry name" value="ABC_ATPase_HisP"/>
    <property type="match status" value="1"/>
</dbReference>
<dbReference type="Proteomes" id="UP000003113">
    <property type="component" value="Unassembled WGS sequence"/>
</dbReference>
<gene>
    <name evidence="9" type="ORF">KYC_14612</name>
</gene>
<dbReference type="PATRIC" id="fig|477184.5.peg.2897"/>
<dbReference type="PANTHER" id="PTHR43166">
    <property type="entry name" value="AMINO ACID IMPORT ATP-BINDING PROTEIN"/>
    <property type="match status" value="1"/>
</dbReference>
<reference evidence="9 10" key="1">
    <citation type="journal article" date="2012" name="J. Bacteriol.">
        <title>Genome sequence of the highly efficient arsenite-oxidizing bacterium Achromobacter arsenitoxydans SY8.</title>
        <authorList>
            <person name="Li X."/>
            <person name="Hu Y."/>
            <person name="Gong J."/>
            <person name="Lin Y."/>
            <person name="Johnstone L."/>
            <person name="Rensing C."/>
            <person name="Wang G."/>
        </authorList>
    </citation>
    <scope>NUCLEOTIDE SEQUENCE [LARGE SCALE GENOMIC DNA]</scope>
    <source>
        <strain evidence="9 10">SY8</strain>
    </source>
</reference>
<dbReference type="InterPro" id="IPR017871">
    <property type="entry name" value="ABC_transporter-like_CS"/>
</dbReference>
<name>H0F824_9BURK</name>
<dbReference type="InterPro" id="IPR027417">
    <property type="entry name" value="P-loop_NTPase"/>
</dbReference>
<feature type="domain" description="ABC transporter" evidence="8">
    <location>
        <begin position="12"/>
        <end position="253"/>
    </location>
</feature>
<comment type="subcellular location">
    <subcellularLocation>
        <location evidence="1">Cell membrane</location>
        <topology evidence="1">Peripheral membrane protein</topology>
    </subcellularLocation>
</comment>
<dbReference type="Gene3D" id="3.40.50.300">
    <property type="entry name" value="P-loop containing nucleotide triphosphate hydrolases"/>
    <property type="match status" value="1"/>
</dbReference>
<dbReference type="InterPro" id="IPR030679">
    <property type="entry name" value="ABC_ATPase_HisP-typ"/>
</dbReference>
<keyword evidence="7" id="KW-0472">Membrane</keyword>
<dbReference type="InterPro" id="IPR003439">
    <property type="entry name" value="ABC_transporter-like_ATP-bd"/>
</dbReference>
<evidence type="ECO:0000256" key="4">
    <source>
        <dbReference type="ARBA" id="ARBA00022475"/>
    </source>
</evidence>
<dbReference type="EMBL" id="AGUF01000052">
    <property type="protein sequence ID" value="EHK65457.1"/>
    <property type="molecule type" value="Genomic_DNA"/>
</dbReference>
<evidence type="ECO:0000313" key="10">
    <source>
        <dbReference type="Proteomes" id="UP000003113"/>
    </source>
</evidence>
<dbReference type="GO" id="GO:0015424">
    <property type="term" value="F:ABC-type amino acid transporter activity"/>
    <property type="evidence" value="ECO:0007669"/>
    <property type="project" value="InterPro"/>
</dbReference>
<keyword evidence="5" id="KW-0547">Nucleotide-binding</keyword>
<comment type="caution">
    <text evidence="9">The sequence shown here is derived from an EMBL/GenBank/DDBJ whole genome shotgun (WGS) entry which is preliminary data.</text>
</comment>
<keyword evidence="10" id="KW-1185">Reference proteome</keyword>
<comment type="similarity">
    <text evidence="2">Belongs to the ABC transporter superfamily.</text>
</comment>
<protein>
    <submittedName>
        <fullName evidence="9">ABC transporter ATP-binding protein</fullName>
    </submittedName>
</protein>
<dbReference type="eggNOG" id="COG1126">
    <property type="taxonomic scope" value="Bacteria"/>
</dbReference>
<dbReference type="PROSITE" id="PS00211">
    <property type="entry name" value="ABC_TRANSPORTER_1"/>
    <property type="match status" value="1"/>
</dbReference>
<organism evidence="9 10">
    <name type="scientific">Achromobacter arsenitoxydans SY8</name>
    <dbReference type="NCBI Taxonomy" id="477184"/>
    <lineage>
        <taxon>Bacteria</taxon>
        <taxon>Pseudomonadati</taxon>
        <taxon>Pseudomonadota</taxon>
        <taxon>Betaproteobacteria</taxon>
        <taxon>Burkholderiales</taxon>
        <taxon>Alcaligenaceae</taxon>
        <taxon>Achromobacter</taxon>
    </lineage>
</organism>
<dbReference type="Pfam" id="PF00005">
    <property type="entry name" value="ABC_tran"/>
    <property type="match status" value="1"/>
</dbReference>
<dbReference type="GO" id="GO:0005524">
    <property type="term" value="F:ATP binding"/>
    <property type="evidence" value="ECO:0007669"/>
    <property type="project" value="UniProtKB-KW"/>
</dbReference>
<evidence type="ECO:0000256" key="6">
    <source>
        <dbReference type="ARBA" id="ARBA00022840"/>
    </source>
</evidence>
<dbReference type="InterPro" id="IPR050086">
    <property type="entry name" value="MetN_ABC_transporter-like"/>
</dbReference>
<dbReference type="SUPFAM" id="SSF52540">
    <property type="entry name" value="P-loop containing nucleoside triphosphate hydrolases"/>
    <property type="match status" value="1"/>
</dbReference>
<evidence type="ECO:0000256" key="1">
    <source>
        <dbReference type="ARBA" id="ARBA00004202"/>
    </source>
</evidence>
<dbReference type="GO" id="GO:0005886">
    <property type="term" value="C:plasma membrane"/>
    <property type="evidence" value="ECO:0007669"/>
    <property type="project" value="UniProtKB-SubCell"/>
</dbReference>
<dbReference type="AlphaFoldDB" id="H0F824"/>
<dbReference type="RefSeq" id="WP_008163463.1">
    <property type="nucleotide sequence ID" value="NZ_AGUF01000052.1"/>
</dbReference>
<dbReference type="SMART" id="SM00382">
    <property type="entry name" value="AAA"/>
    <property type="match status" value="1"/>
</dbReference>
<keyword evidence="6 9" id="KW-0067">ATP-binding</keyword>
<dbReference type="PANTHER" id="PTHR43166:SF35">
    <property type="entry name" value="L-CYSTINE IMPORT ATP-BINDING PROTEIN TCYN"/>
    <property type="match status" value="1"/>
</dbReference>
<dbReference type="FunFam" id="3.40.50.300:FF:000020">
    <property type="entry name" value="Amino acid ABC transporter ATP-binding component"/>
    <property type="match status" value="1"/>
</dbReference>
<keyword evidence="3" id="KW-0813">Transport</keyword>
<evidence type="ECO:0000256" key="3">
    <source>
        <dbReference type="ARBA" id="ARBA00022448"/>
    </source>
</evidence>
<evidence type="ECO:0000256" key="2">
    <source>
        <dbReference type="ARBA" id="ARBA00005417"/>
    </source>
</evidence>
<dbReference type="STRING" id="477184.KYC_14612"/>
<evidence type="ECO:0000259" key="8">
    <source>
        <dbReference type="PROSITE" id="PS50893"/>
    </source>
</evidence>
<dbReference type="CDD" id="cd03262">
    <property type="entry name" value="ABC_HisP_GlnQ"/>
    <property type="match status" value="1"/>
</dbReference>